<name>A0A318ZCQ0_9EURO</name>
<accession>A0A318ZCQ0</accession>
<gene>
    <name evidence="2" type="ORF">BP01DRAFT_135383</name>
</gene>
<proteinExistence type="predicted"/>
<evidence type="ECO:0000313" key="3">
    <source>
        <dbReference type="Proteomes" id="UP000248349"/>
    </source>
</evidence>
<reference evidence="2 3" key="1">
    <citation type="submission" date="2016-12" db="EMBL/GenBank/DDBJ databases">
        <title>The genomes of Aspergillus section Nigri reveals drivers in fungal speciation.</title>
        <authorList>
            <consortium name="DOE Joint Genome Institute"/>
            <person name="Vesth T.C."/>
            <person name="Nybo J."/>
            <person name="Theobald S."/>
            <person name="Brandl J."/>
            <person name="Frisvad J.C."/>
            <person name="Nielsen K.F."/>
            <person name="Lyhne E.K."/>
            <person name="Kogle M.E."/>
            <person name="Kuo A."/>
            <person name="Riley R."/>
            <person name="Clum A."/>
            <person name="Nolan M."/>
            <person name="Lipzen A."/>
            <person name="Salamov A."/>
            <person name="Henrissat B."/>
            <person name="Wiebenga A."/>
            <person name="De Vries R.P."/>
            <person name="Grigoriev I.V."/>
            <person name="Mortensen U.H."/>
            <person name="Andersen M.R."/>
            <person name="Baker S.E."/>
        </authorList>
    </citation>
    <scope>NUCLEOTIDE SEQUENCE [LARGE SCALE GENOMIC DNA]</scope>
    <source>
        <strain evidence="2 3">JOP 1030-1</strain>
    </source>
</reference>
<sequence length="150" mass="16319">MNMRHTKSINSCVKILTENPQYPGSIGLTQRPCTWSLTLSPPSCWATSYLARGRFLSARHKSAIVVATFLAIPSASAKLIIYQLLVRDRDLVQAGLVRWHLQPAVDRTKPRERARGGPRRVASIHAVHGTSTPRVTAVQSAGSVAVGPVT</sequence>
<organism evidence="2 3">
    <name type="scientific">Aspergillus saccharolyticus JOP 1030-1</name>
    <dbReference type="NCBI Taxonomy" id="1450539"/>
    <lineage>
        <taxon>Eukaryota</taxon>
        <taxon>Fungi</taxon>
        <taxon>Dikarya</taxon>
        <taxon>Ascomycota</taxon>
        <taxon>Pezizomycotina</taxon>
        <taxon>Eurotiomycetes</taxon>
        <taxon>Eurotiomycetidae</taxon>
        <taxon>Eurotiales</taxon>
        <taxon>Aspergillaceae</taxon>
        <taxon>Aspergillus</taxon>
        <taxon>Aspergillus subgen. Circumdati</taxon>
    </lineage>
</organism>
<keyword evidence="1" id="KW-1133">Transmembrane helix</keyword>
<feature type="transmembrane region" description="Helical" evidence="1">
    <location>
        <begin position="62"/>
        <end position="85"/>
    </location>
</feature>
<keyword evidence="1" id="KW-0472">Membrane</keyword>
<evidence type="ECO:0000313" key="2">
    <source>
        <dbReference type="EMBL" id="PYH42423.1"/>
    </source>
</evidence>
<protein>
    <submittedName>
        <fullName evidence="2">Uncharacterized protein</fullName>
    </submittedName>
</protein>
<keyword evidence="1" id="KW-0812">Transmembrane</keyword>
<keyword evidence="3" id="KW-1185">Reference proteome</keyword>
<dbReference type="AlphaFoldDB" id="A0A318ZCQ0"/>
<dbReference type="EMBL" id="KZ821252">
    <property type="protein sequence ID" value="PYH42423.1"/>
    <property type="molecule type" value="Genomic_DNA"/>
</dbReference>
<dbReference type="Proteomes" id="UP000248349">
    <property type="component" value="Unassembled WGS sequence"/>
</dbReference>
<evidence type="ECO:0000256" key="1">
    <source>
        <dbReference type="SAM" id="Phobius"/>
    </source>
</evidence>
<dbReference type="RefSeq" id="XP_025428405.1">
    <property type="nucleotide sequence ID" value="XM_025570513.1"/>
</dbReference>
<dbReference type="GeneID" id="37071741"/>